<dbReference type="InterPro" id="IPR002933">
    <property type="entry name" value="Peptidase_M20"/>
</dbReference>
<dbReference type="PROSITE" id="PS00758">
    <property type="entry name" value="ARGE_DAPE_CPG2_1"/>
    <property type="match status" value="1"/>
</dbReference>
<evidence type="ECO:0000256" key="2">
    <source>
        <dbReference type="ARBA" id="ARBA00001947"/>
    </source>
</evidence>
<organism evidence="13 14">
    <name type="scientific">Roseisolibacter agri</name>
    <dbReference type="NCBI Taxonomy" id="2014610"/>
    <lineage>
        <taxon>Bacteria</taxon>
        <taxon>Pseudomonadati</taxon>
        <taxon>Gemmatimonadota</taxon>
        <taxon>Gemmatimonadia</taxon>
        <taxon>Gemmatimonadales</taxon>
        <taxon>Gemmatimonadaceae</taxon>
        <taxon>Roseisolibacter</taxon>
    </lineage>
</organism>
<dbReference type="Proteomes" id="UP001161325">
    <property type="component" value="Unassembled WGS sequence"/>
</dbReference>
<dbReference type="Gene3D" id="3.40.630.10">
    <property type="entry name" value="Zn peptidases"/>
    <property type="match status" value="1"/>
</dbReference>
<evidence type="ECO:0000256" key="10">
    <source>
        <dbReference type="ARBA" id="ARBA00023285"/>
    </source>
</evidence>
<dbReference type="InterPro" id="IPR010182">
    <property type="entry name" value="ArgE/DapE"/>
</dbReference>
<dbReference type="SUPFAM" id="SSF53187">
    <property type="entry name" value="Zn-dependent exopeptidases"/>
    <property type="match status" value="1"/>
</dbReference>
<dbReference type="InterPro" id="IPR050072">
    <property type="entry name" value="Peptidase_M20A"/>
</dbReference>
<evidence type="ECO:0000256" key="9">
    <source>
        <dbReference type="ARBA" id="ARBA00022833"/>
    </source>
</evidence>
<sequence>MTVPFADALSLTRALVRIDSRNPDLVPGAPGERDAAALLADVLRGWGFTVEVQEAAPGRPNVLARLGRAEAGAGTLMLNGHLDVVGTEGMTHAPFDAEERDGRLYGRGSTDMKAGIAAMCAAAARAHAAGALRGEVLVAAVADEEYESVGTRALVASLRERGARVDGAIVTEPTRLAIMPAHRGFAWYTATVHGRAAHGSRYDLGIDAIRHAGLLLAELDVLDVDELPRRAPHALLGRGSLHASLIEGGIGLTTYPDRCVLRLERRTIPGESAQGAQREIEEAAARVRARRPDFRADVALDFAQPPSDVPTDAPLVRALDAALRAAGEAAPVAGMSAWTDAALLNEAGIPAICFGPGDIGLAHAAEEYVEIGEIGRATDVMQGLVSSWCS</sequence>
<keyword evidence="10" id="KW-0170">Cobalt</keyword>
<dbReference type="InterPro" id="IPR001261">
    <property type="entry name" value="ArgE/DapE_CS"/>
</dbReference>
<dbReference type="Pfam" id="PF07687">
    <property type="entry name" value="M20_dimer"/>
    <property type="match status" value="1"/>
</dbReference>
<dbReference type="RefSeq" id="WP_284351524.1">
    <property type="nucleotide sequence ID" value="NZ_BRXS01000005.1"/>
</dbReference>
<keyword evidence="7" id="KW-0479">Metal-binding</keyword>
<dbReference type="InterPro" id="IPR036264">
    <property type="entry name" value="Bact_exopeptidase_dim_dom"/>
</dbReference>
<accession>A0AA37QHS0</accession>
<dbReference type="PANTHER" id="PTHR43808">
    <property type="entry name" value="ACETYLORNITHINE DEACETYLASE"/>
    <property type="match status" value="1"/>
</dbReference>
<dbReference type="GO" id="GO:0009014">
    <property type="term" value="F:succinyl-diaminopimelate desuccinylase activity"/>
    <property type="evidence" value="ECO:0007669"/>
    <property type="project" value="UniProtKB-EC"/>
</dbReference>
<dbReference type="EMBL" id="BRXS01000005">
    <property type="protein sequence ID" value="GLC27078.1"/>
    <property type="molecule type" value="Genomic_DNA"/>
</dbReference>
<dbReference type="SUPFAM" id="SSF55031">
    <property type="entry name" value="Bacterial exopeptidase dimerisation domain"/>
    <property type="match status" value="1"/>
</dbReference>
<protein>
    <recommendedName>
        <fullName evidence="6">Probable succinyl-diaminopimelate desuccinylase</fullName>
        <ecNumber evidence="5">3.5.1.18</ecNumber>
    </recommendedName>
</protein>
<comment type="pathway">
    <text evidence="3">Amino-acid biosynthesis; L-lysine biosynthesis via DAP pathway; LL-2,6-diaminopimelate from (S)-tetrahydrodipicolinate (succinylase route): step 3/3.</text>
</comment>
<evidence type="ECO:0000256" key="1">
    <source>
        <dbReference type="ARBA" id="ARBA00001941"/>
    </source>
</evidence>
<dbReference type="NCBIfam" id="TIGR01910">
    <property type="entry name" value="DapE-ArgE"/>
    <property type="match status" value="1"/>
</dbReference>
<name>A0AA37QHS0_9BACT</name>
<dbReference type="Pfam" id="PF01546">
    <property type="entry name" value="Peptidase_M20"/>
    <property type="match status" value="1"/>
</dbReference>
<comment type="catalytic activity">
    <reaction evidence="11">
        <text>N-succinyl-(2S,6S)-2,6-diaminopimelate + H2O = (2S,6S)-2,6-diaminopimelate + succinate</text>
        <dbReference type="Rhea" id="RHEA:22608"/>
        <dbReference type="ChEBI" id="CHEBI:15377"/>
        <dbReference type="ChEBI" id="CHEBI:30031"/>
        <dbReference type="ChEBI" id="CHEBI:57609"/>
        <dbReference type="ChEBI" id="CHEBI:58087"/>
        <dbReference type="EC" id="3.5.1.18"/>
    </reaction>
</comment>
<evidence type="ECO:0000313" key="14">
    <source>
        <dbReference type="Proteomes" id="UP001161325"/>
    </source>
</evidence>
<evidence type="ECO:0000256" key="4">
    <source>
        <dbReference type="ARBA" id="ARBA00006247"/>
    </source>
</evidence>
<feature type="domain" description="Peptidase M20 dimerisation" evidence="12">
    <location>
        <begin position="181"/>
        <end position="286"/>
    </location>
</feature>
<dbReference type="InterPro" id="IPR011650">
    <property type="entry name" value="Peptidase_M20_dimer"/>
</dbReference>
<dbReference type="EC" id="3.5.1.18" evidence="5"/>
<evidence type="ECO:0000313" key="13">
    <source>
        <dbReference type="EMBL" id="GLC27078.1"/>
    </source>
</evidence>
<dbReference type="Gene3D" id="3.30.70.360">
    <property type="match status" value="1"/>
</dbReference>
<evidence type="ECO:0000256" key="5">
    <source>
        <dbReference type="ARBA" id="ARBA00011921"/>
    </source>
</evidence>
<evidence type="ECO:0000256" key="7">
    <source>
        <dbReference type="ARBA" id="ARBA00022723"/>
    </source>
</evidence>
<comment type="cofactor">
    <cofactor evidence="1">
        <name>Co(2+)</name>
        <dbReference type="ChEBI" id="CHEBI:48828"/>
    </cofactor>
</comment>
<dbReference type="PANTHER" id="PTHR43808:SF25">
    <property type="entry name" value="PEPTIDASE M20 DIMERISATION DOMAIN-CONTAINING PROTEIN"/>
    <property type="match status" value="1"/>
</dbReference>
<comment type="similarity">
    <text evidence="4">Belongs to the peptidase M20A family.</text>
</comment>
<keyword evidence="14" id="KW-1185">Reference proteome</keyword>
<evidence type="ECO:0000256" key="3">
    <source>
        <dbReference type="ARBA" id="ARBA00005130"/>
    </source>
</evidence>
<reference evidence="13" key="1">
    <citation type="submission" date="2022-08" db="EMBL/GenBank/DDBJ databases">
        <title>Draft genome sequencing of Roseisolibacter agri AW1220.</title>
        <authorList>
            <person name="Tobiishi Y."/>
            <person name="Tonouchi A."/>
        </authorList>
    </citation>
    <scope>NUCLEOTIDE SEQUENCE</scope>
    <source>
        <strain evidence="13">AW1220</strain>
    </source>
</reference>
<dbReference type="GO" id="GO:0046872">
    <property type="term" value="F:metal ion binding"/>
    <property type="evidence" value="ECO:0007669"/>
    <property type="project" value="UniProtKB-KW"/>
</dbReference>
<keyword evidence="9" id="KW-0862">Zinc</keyword>
<comment type="caution">
    <text evidence="13">The sequence shown here is derived from an EMBL/GenBank/DDBJ whole genome shotgun (WGS) entry which is preliminary data.</text>
</comment>
<keyword evidence="8" id="KW-0378">Hydrolase</keyword>
<evidence type="ECO:0000256" key="11">
    <source>
        <dbReference type="ARBA" id="ARBA00051301"/>
    </source>
</evidence>
<dbReference type="PROSITE" id="PS00759">
    <property type="entry name" value="ARGE_DAPE_CPG2_2"/>
    <property type="match status" value="1"/>
</dbReference>
<comment type="cofactor">
    <cofactor evidence="2">
        <name>Zn(2+)</name>
        <dbReference type="ChEBI" id="CHEBI:29105"/>
    </cofactor>
</comment>
<evidence type="ECO:0000256" key="8">
    <source>
        <dbReference type="ARBA" id="ARBA00022801"/>
    </source>
</evidence>
<gene>
    <name evidence="13" type="ORF">rosag_35910</name>
</gene>
<dbReference type="AlphaFoldDB" id="A0AA37QHS0"/>
<proteinExistence type="inferred from homology"/>
<evidence type="ECO:0000259" key="12">
    <source>
        <dbReference type="Pfam" id="PF07687"/>
    </source>
</evidence>
<evidence type="ECO:0000256" key="6">
    <source>
        <dbReference type="ARBA" id="ARBA00016853"/>
    </source>
</evidence>